<name>A0A6C0JAH7_9ZZZZ</name>
<evidence type="ECO:0000313" key="2">
    <source>
        <dbReference type="EMBL" id="QHU01686.1"/>
    </source>
</evidence>
<keyword evidence="1" id="KW-1133">Transmembrane helix</keyword>
<protein>
    <submittedName>
        <fullName evidence="2">Uncharacterized protein</fullName>
    </submittedName>
</protein>
<reference evidence="2" key="1">
    <citation type="journal article" date="2020" name="Nature">
        <title>Giant virus diversity and host interactions through global metagenomics.</title>
        <authorList>
            <person name="Schulz F."/>
            <person name="Roux S."/>
            <person name="Paez-Espino D."/>
            <person name="Jungbluth S."/>
            <person name="Walsh D.A."/>
            <person name="Denef V.J."/>
            <person name="McMahon K.D."/>
            <person name="Konstantinidis K.T."/>
            <person name="Eloe-Fadrosh E.A."/>
            <person name="Kyrpides N.C."/>
            <person name="Woyke T."/>
        </authorList>
    </citation>
    <scope>NUCLEOTIDE SEQUENCE</scope>
    <source>
        <strain evidence="2">GVMAG-M-3300025874-2</strain>
    </source>
</reference>
<accession>A0A6C0JAH7</accession>
<sequence>MVKYTTAEFNKDLKILDGLITRHNKIMNGGGYSDAKPLSDAGEAKVLEHVGYPDQCSPTVNQVVQNGGAAVAILPLISSICKILAPVGKTQLITTIVLLALNELGKKQKGGGMMDSLGRALAPLGKNQLLVLVSLLLINYFMKLHKKRSKKMRGGSIVQLSKLLGKASSSNATISSFLSALNSGLSGVKTGGGAITGVLSQVHRLAMPVGASSFSVAAILVLLNNLFKRKLGKQRGGGSLAAIVSELSAILTPQGLSAFLASVGLVVVATNKKTVKKAVKKAEKTVKRVSKSAKKTVKKTAKKVKKTVKKL</sequence>
<dbReference type="AlphaFoldDB" id="A0A6C0JAH7"/>
<keyword evidence="1" id="KW-0812">Transmembrane</keyword>
<keyword evidence="1" id="KW-0472">Membrane</keyword>
<organism evidence="2">
    <name type="scientific">viral metagenome</name>
    <dbReference type="NCBI Taxonomy" id="1070528"/>
    <lineage>
        <taxon>unclassified sequences</taxon>
        <taxon>metagenomes</taxon>
        <taxon>organismal metagenomes</taxon>
    </lineage>
</organism>
<dbReference type="EMBL" id="MN740346">
    <property type="protein sequence ID" value="QHU01686.1"/>
    <property type="molecule type" value="Genomic_DNA"/>
</dbReference>
<proteinExistence type="predicted"/>
<feature type="transmembrane region" description="Helical" evidence="1">
    <location>
        <begin position="121"/>
        <end position="142"/>
    </location>
</feature>
<evidence type="ECO:0000256" key="1">
    <source>
        <dbReference type="SAM" id="Phobius"/>
    </source>
</evidence>
<feature type="transmembrane region" description="Helical" evidence="1">
    <location>
        <begin position="205"/>
        <end position="227"/>
    </location>
</feature>